<dbReference type="Proteomes" id="UP001165101">
    <property type="component" value="Unassembled WGS sequence"/>
</dbReference>
<organism evidence="1 2">
    <name type="scientific">Candida boidinii</name>
    <name type="common">Yeast</name>
    <dbReference type="NCBI Taxonomy" id="5477"/>
    <lineage>
        <taxon>Eukaryota</taxon>
        <taxon>Fungi</taxon>
        <taxon>Dikarya</taxon>
        <taxon>Ascomycota</taxon>
        <taxon>Saccharomycotina</taxon>
        <taxon>Pichiomycetes</taxon>
        <taxon>Pichiales</taxon>
        <taxon>Pichiaceae</taxon>
        <taxon>Ogataea</taxon>
        <taxon>Ogataea/Candida clade</taxon>
    </lineage>
</organism>
<gene>
    <name evidence="1" type="ORF">Cboi01_000153100</name>
</gene>
<sequence>MTSDENINDSLTAKLGEISIAHDQGDQYRESVGTDEEDYSDFSDFDSEDDDEDNENAKNKPLNKPIQGTSKSVKSSQNQNSGSPTHQTVSQPTNNKNTQILKEKTELLDKYSAKMNLDQFSVKHRITRDKAERATVEQVLDPRTIGFLMKFFKNGTITKVNGCISTGKEANVYHAVNEETGKEFAIKIYKTSILVFKDRERYVDGEFRFRSSKNQHNPRKMVRLWAEKEFRNLKRLYTNGIPSPEPVDLKSHVLVMEYLTKGDGWPSPKLKDYQFKDIDEVVEYYHKMLIYMRWLYQKCRLVHADLSEYNSIVHEGKLFIIDVSQSVEPEHQMSLDFLRMDIKNVNDFFSRNKKINVYPERLIFKFIIEPWHMLYKGEEVVEPENEGALEEYLNNMPLKSDDDTDELNQEDEVFRSLHLVSSLNHLEERDFQKFSEGKIDTLTDLVDPRLLKQLDKMNRKKNKQNNNYDYNEDDEETEDDEDEDEEDEDDANEKEGGAEEENDEDEDQEDDGSDEFSDDEGEKKPKGKRFEDKDDKKERKKATKEAAKEKRKNKMKKHVKKKLVGKAHRGSKT</sequence>
<reference evidence="1" key="1">
    <citation type="submission" date="2023-04" db="EMBL/GenBank/DDBJ databases">
        <title>Candida boidinii NBRC 1967.</title>
        <authorList>
            <person name="Ichikawa N."/>
            <person name="Sato H."/>
            <person name="Tonouchi N."/>
        </authorList>
    </citation>
    <scope>NUCLEOTIDE SEQUENCE</scope>
    <source>
        <strain evidence="1">NBRC 1967</strain>
    </source>
</reference>
<protein>
    <submittedName>
        <fullName evidence="1">Unnamed protein product</fullName>
    </submittedName>
</protein>
<evidence type="ECO:0000313" key="1">
    <source>
        <dbReference type="EMBL" id="GME89728.1"/>
    </source>
</evidence>
<proteinExistence type="predicted"/>
<name>A0ACB5TJX4_CANBO</name>
<accession>A0ACB5TJX4</accession>
<keyword evidence="2" id="KW-1185">Reference proteome</keyword>
<dbReference type="EMBL" id="BSXV01000581">
    <property type="protein sequence ID" value="GME89728.1"/>
    <property type="molecule type" value="Genomic_DNA"/>
</dbReference>
<comment type="caution">
    <text evidence="1">The sequence shown here is derived from an EMBL/GenBank/DDBJ whole genome shotgun (WGS) entry which is preliminary data.</text>
</comment>
<evidence type="ECO:0000313" key="2">
    <source>
        <dbReference type="Proteomes" id="UP001165101"/>
    </source>
</evidence>